<keyword evidence="1" id="KW-0812">Transmembrane</keyword>
<dbReference type="PANTHER" id="PTHR37305:SF1">
    <property type="entry name" value="MEMBRANE PROTEIN"/>
    <property type="match status" value="1"/>
</dbReference>
<dbReference type="EMBL" id="VSSQ01078705">
    <property type="protein sequence ID" value="MPN28416.1"/>
    <property type="molecule type" value="Genomic_DNA"/>
</dbReference>
<feature type="transmembrane region" description="Helical" evidence="1">
    <location>
        <begin position="185"/>
        <end position="204"/>
    </location>
</feature>
<reference evidence="2" key="1">
    <citation type="submission" date="2019-08" db="EMBL/GenBank/DDBJ databases">
        <authorList>
            <person name="Kucharzyk K."/>
            <person name="Murdoch R.W."/>
            <person name="Higgins S."/>
            <person name="Loffler F."/>
        </authorList>
    </citation>
    <scope>NUCLEOTIDE SEQUENCE</scope>
</reference>
<dbReference type="Pfam" id="PF12679">
    <property type="entry name" value="ABC2_membrane_2"/>
    <property type="match status" value="1"/>
</dbReference>
<dbReference type="PANTHER" id="PTHR37305">
    <property type="entry name" value="INTEGRAL MEMBRANE PROTEIN-RELATED"/>
    <property type="match status" value="1"/>
</dbReference>
<proteinExistence type="predicted"/>
<feature type="transmembrane region" description="Helical" evidence="1">
    <location>
        <begin position="20"/>
        <end position="43"/>
    </location>
</feature>
<keyword evidence="1" id="KW-1133">Transmembrane helix</keyword>
<protein>
    <submittedName>
        <fullName evidence="2">Uncharacterized protein</fullName>
    </submittedName>
</protein>
<feature type="transmembrane region" description="Helical" evidence="1">
    <location>
        <begin position="135"/>
        <end position="153"/>
    </location>
</feature>
<feature type="transmembrane region" description="Helical" evidence="1">
    <location>
        <begin position="105"/>
        <end position="128"/>
    </location>
</feature>
<evidence type="ECO:0000256" key="1">
    <source>
        <dbReference type="SAM" id="Phobius"/>
    </source>
</evidence>
<dbReference type="AlphaFoldDB" id="A0A645GQF3"/>
<organism evidence="2">
    <name type="scientific">bioreactor metagenome</name>
    <dbReference type="NCBI Taxonomy" id="1076179"/>
    <lineage>
        <taxon>unclassified sequences</taxon>
        <taxon>metagenomes</taxon>
        <taxon>ecological metagenomes</taxon>
    </lineage>
</organism>
<sequence>MLIAFGMDVERMFSYEGFLSFSNIYIGLLSAMMAVSIALQIFAREKRDKCTDFLFTRPVTRSQVFVAKFLAGITCLLTFAVLYGATVFWDFNAQNATPLYENSLMYYILSPFLTMLVFFVFATLYALFSKRVRTIAGTTTAFAFGAFVLSGLVDLLENDFLKYVAPLDYFQTGYVLEQGHFDSSLVLTAAVVCVLGSAVSFWWYHSHDVQVA</sequence>
<accession>A0A645GQF3</accession>
<keyword evidence="1" id="KW-0472">Membrane</keyword>
<gene>
    <name evidence="2" type="ORF">SDC9_175857</name>
</gene>
<evidence type="ECO:0000313" key="2">
    <source>
        <dbReference type="EMBL" id="MPN28416.1"/>
    </source>
</evidence>
<dbReference type="GO" id="GO:0005886">
    <property type="term" value="C:plasma membrane"/>
    <property type="evidence" value="ECO:0007669"/>
    <property type="project" value="UniProtKB-SubCell"/>
</dbReference>
<comment type="caution">
    <text evidence="2">The sequence shown here is derived from an EMBL/GenBank/DDBJ whole genome shotgun (WGS) entry which is preliminary data.</text>
</comment>
<dbReference type="GO" id="GO:0140359">
    <property type="term" value="F:ABC-type transporter activity"/>
    <property type="evidence" value="ECO:0007669"/>
    <property type="project" value="InterPro"/>
</dbReference>
<feature type="transmembrane region" description="Helical" evidence="1">
    <location>
        <begin position="64"/>
        <end position="85"/>
    </location>
</feature>
<name>A0A645GQF3_9ZZZZ</name>